<name>A0A0A0BXB4_9CELL</name>
<dbReference type="PROSITE" id="PS50928">
    <property type="entry name" value="ABC_TM1"/>
    <property type="match status" value="1"/>
</dbReference>
<dbReference type="PANTHER" id="PTHR43744:SF12">
    <property type="entry name" value="ABC TRANSPORTER PERMEASE PROTEIN MG189-RELATED"/>
    <property type="match status" value="1"/>
</dbReference>
<evidence type="ECO:0000256" key="6">
    <source>
        <dbReference type="ARBA" id="ARBA00023136"/>
    </source>
</evidence>
<feature type="transmembrane region" description="Helical" evidence="7">
    <location>
        <begin position="282"/>
        <end position="304"/>
    </location>
</feature>
<evidence type="ECO:0000259" key="9">
    <source>
        <dbReference type="PROSITE" id="PS50928"/>
    </source>
</evidence>
<feature type="transmembrane region" description="Helical" evidence="7">
    <location>
        <begin position="177"/>
        <end position="197"/>
    </location>
</feature>
<evidence type="ECO:0000256" key="8">
    <source>
        <dbReference type="SAM" id="MobiDB-lite"/>
    </source>
</evidence>
<feature type="transmembrane region" description="Helical" evidence="7">
    <location>
        <begin position="145"/>
        <end position="165"/>
    </location>
</feature>
<comment type="similarity">
    <text evidence="7">Belongs to the binding-protein-dependent transport system permease family.</text>
</comment>
<evidence type="ECO:0000256" key="7">
    <source>
        <dbReference type="RuleBase" id="RU363032"/>
    </source>
</evidence>
<dbReference type="RefSeq" id="WP_081978557.1">
    <property type="nucleotide sequence ID" value="NZ_AXCY01000014.1"/>
</dbReference>
<keyword evidence="3" id="KW-1003">Cell membrane</keyword>
<proteinExistence type="inferred from homology"/>
<keyword evidence="6 7" id="KW-0472">Membrane</keyword>
<keyword evidence="2 7" id="KW-0813">Transport</keyword>
<dbReference type="SUPFAM" id="SSF161098">
    <property type="entry name" value="MetI-like"/>
    <property type="match status" value="1"/>
</dbReference>
<evidence type="ECO:0000313" key="11">
    <source>
        <dbReference type="Proteomes" id="UP000029839"/>
    </source>
</evidence>
<evidence type="ECO:0000256" key="1">
    <source>
        <dbReference type="ARBA" id="ARBA00004651"/>
    </source>
</evidence>
<dbReference type="InterPro" id="IPR000515">
    <property type="entry name" value="MetI-like"/>
</dbReference>
<dbReference type="InterPro" id="IPR035906">
    <property type="entry name" value="MetI-like_sf"/>
</dbReference>
<feature type="transmembrane region" description="Helical" evidence="7">
    <location>
        <begin position="45"/>
        <end position="63"/>
    </location>
</feature>
<dbReference type="OrthoDB" id="2063054at2"/>
<feature type="region of interest" description="Disordered" evidence="8">
    <location>
        <begin position="1"/>
        <end position="39"/>
    </location>
</feature>
<evidence type="ECO:0000313" key="10">
    <source>
        <dbReference type="EMBL" id="KGM11779.1"/>
    </source>
</evidence>
<sequence length="318" mass="34534">MSLQTAGGNAGAPQTTETARRPRRGGRTAPASTGRGPRSSRIGSHLFLLALVLYFITPLWWLVVASTKTNSGLFTGTGGPLWFDDQFNLFQNLRDLSTHQGGIYWTWLGNSFLYALSAGVGATVLAVLAGYGFAKYRFRGRTFSFALLLGSVMVPLTALVIPTFVLLSEFQLVNTRWAVILPSLLSPLGVYLIRVYAQDVVPDEMLDAGRVDGAGELRLFFQVALPLLRPAIVTVLLLSVVATWNNYFLALAMLRSPDLLPITVGLNNWQMLSNAGAGGEQVWNLIVTGAFVSILPLIVAFLSLQRYWQGGLTLGAIK</sequence>
<keyword evidence="11" id="KW-1185">Reference proteome</keyword>
<comment type="caution">
    <text evidence="10">The sequence shown here is derived from an EMBL/GenBank/DDBJ whole genome shotgun (WGS) entry which is preliminary data.</text>
</comment>
<evidence type="ECO:0000256" key="4">
    <source>
        <dbReference type="ARBA" id="ARBA00022692"/>
    </source>
</evidence>
<feature type="transmembrane region" description="Helical" evidence="7">
    <location>
        <begin position="112"/>
        <end position="133"/>
    </location>
</feature>
<dbReference type="EMBL" id="AXCY01000014">
    <property type="protein sequence ID" value="KGM11779.1"/>
    <property type="molecule type" value="Genomic_DNA"/>
</dbReference>
<organism evidence="10 11">
    <name type="scientific">Cellulomonas carbonis T26</name>
    <dbReference type="NCBI Taxonomy" id="947969"/>
    <lineage>
        <taxon>Bacteria</taxon>
        <taxon>Bacillati</taxon>
        <taxon>Actinomycetota</taxon>
        <taxon>Actinomycetes</taxon>
        <taxon>Micrococcales</taxon>
        <taxon>Cellulomonadaceae</taxon>
        <taxon>Cellulomonas</taxon>
    </lineage>
</organism>
<dbReference type="Gene3D" id="1.10.3720.10">
    <property type="entry name" value="MetI-like"/>
    <property type="match status" value="1"/>
</dbReference>
<evidence type="ECO:0000256" key="2">
    <source>
        <dbReference type="ARBA" id="ARBA00022448"/>
    </source>
</evidence>
<evidence type="ECO:0000256" key="3">
    <source>
        <dbReference type="ARBA" id="ARBA00022475"/>
    </source>
</evidence>
<dbReference type="CDD" id="cd06261">
    <property type="entry name" value="TM_PBP2"/>
    <property type="match status" value="1"/>
</dbReference>
<keyword evidence="4 7" id="KW-0812">Transmembrane</keyword>
<comment type="subcellular location">
    <subcellularLocation>
        <location evidence="1 7">Cell membrane</location>
        <topology evidence="1 7">Multi-pass membrane protein</topology>
    </subcellularLocation>
</comment>
<gene>
    <name evidence="10" type="ORF">N868_06645</name>
</gene>
<dbReference type="Pfam" id="PF00528">
    <property type="entry name" value="BPD_transp_1"/>
    <property type="match status" value="1"/>
</dbReference>
<dbReference type="PANTHER" id="PTHR43744">
    <property type="entry name" value="ABC TRANSPORTER PERMEASE PROTEIN MG189-RELATED-RELATED"/>
    <property type="match status" value="1"/>
</dbReference>
<dbReference type="GO" id="GO:0005886">
    <property type="term" value="C:plasma membrane"/>
    <property type="evidence" value="ECO:0007669"/>
    <property type="project" value="UniProtKB-SubCell"/>
</dbReference>
<keyword evidence="5 7" id="KW-1133">Transmembrane helix</keyword>
<feature type="transmembrane region" description="Helical" evidence="7">
    <location>
        <begin position="217"/>
        <end position="244"/>
    </location>
</feature>
<dbReference type="Proteomes" id="UP000029839">
    <property type="component" value="Unassembled WGS sequence"/>
</dbReference>
<feature type="domain" description="ABC transmembrane type-1" evidence="9">
    <location>
        <begin position="108"/>
        <end position="304"/>
    </location>
</feature>
<protein>
    <submittedName>
        <fullName evidence="10">ABC transporter permease</fullName>
    </submittedName>
</protein>
<evidence type="ECO:0000256" key="5">
    <source>
        <dbReference type="ARBA" id="ARBA00022989"/>
    </source>
</evidence>
<dbReference type="GO" id="GO:0055085">
    <property type="term" value="P:transmembrane transport"/>
    <property type="evidence" value="ECO:0007669"/>
    <property type="project" value="InterPro"/>
</dbReference>
<accession>A0A0A0BXB4</accession>
<dbReference type="AlphaFoldDB" id="A0A0A0BXB4"/>
<feature type="compositionally biased region" description="Polar residues" evidence="8">
    <location>
        <begin position="1"/>
        <end position="17"/>
    </location>
</feature>
<reference evidence="10 11" key="1">
    <citation type="submission" date="2013-08" db="EMBL/GenBank/DDBJ databases">
        <title>Genome sequencing of Cellulomonas carbonis T26.</title>
        <authorList>
            <person name="Chen F."/>
            <person name="Li Y."/>
            <person name="Wang G."/>
        </authorList>
    </citation>
    <scope>NUCLEOTIDE SEQUENCE [LARGE SCALE GENOMIC DNA]</scope>
    <source>
        <strain evidence="10 11">T26</strain>
    </source>
</reference>
<reference evidence="10 11" key="2">
    <citation type="journal article" date="2015" name="Stand. Genomic Sci.">
        <title>Draft genome sequence of Cellulomonas carbonis T26(T) and comparative analysis of six Cellulomonas genomes.</title>
        <authorList>
            <person name="Zhuang W."/>
            <person name="Zhang S."/>
            <person name="Xia X."/>
            <person name="Wang G."/>
        </authorList>
    </citation>
    <scope>NUCLEOTIDE SEQUENCE [LARGE SCALE GENOMIC DNA]</scope>
    <source>
        <strain evidence="10 11">T26</strain>
    </source>
</reference>